<evidence type="ECO:0000256" key="2">
    <source>
        <dbReference type="ARBA" id="ARBA00006472"/>
    </source>
</evidence>
<dbReference type="RefSeq" id="WP_226754651.1">
    <property type="nucleotide sequence ID" value="NZ_JAJATW010000014.1"/>
</dbReference>
<keyword evidence="3 4" id="KW-0456">Lyase</keyword>
<dbReference type="Pfam" id="PF01329">
    <property type="entry name" value="Pterin_4a"/>
    <property type="match status" value="1"/>
</dbReference>
<dbReference type="NCBIfam" id="NF002017">
    <property type="entry name" value="PRK00823.1-2"/>
    <property type="match status" value="1"/>
</dbReference>
<proteinExistence type="inferred from homology"/>
<evidence type="ECO:0000256" key="1">
    <source>
        <dbReference type="ARBA" id="ARBA00001554"/>
    </source>
</evidence>
<evidence type="ECO:0000256" key="3">
    <source>
        <dbReference type="ARBA" id="ARBA00023239"/>
    </source>
</evidence>
<dbReference type="NCBIfam" id="NF002018">
    <property type="entry name" value="PRK00823.1-3"/>
    <property type="match status" value="1"/>
</dbReference>
<sequence>MTHQKLTQKDIVDALQTLTEWTFEEEKLTRTFVFKDFQHAFGFMSMCALYAEKQDHHPEWFNVYNKVKVQLTSHDVSGVSQKDIDFAKKMDAFAAINQMN</sequence>
<dbReference type="InterPro" id="IPR001533">
    <property type="entry name" value="Pterin_deHydtase"/>
</dbReference>
<gene>
    <name evidence="5" type="ORF">LG368_10370</name>
</gene>
<dbReference type="Proteomes" id="UP001139095">
    <property type="component" value="Unassembled WGS sequence"/>
</dbReference>
<accession>A0A9X1LCP5</accession>
<evidence type="ECO:0000256" key="4">
    <source>
        <dbReference type="HAMAP-Rule" id="MF_00434"/>
    </source>
</evidence>
<dbReference type="GO" id="GO:0006729">
    <property type="term" value="P:tetrahydrobiopterin biosynthetic process"/>
    <property type="evidence" value="ECO:0007669"/>
    <property type="project" value="InterPro"/>
</dbReference>
<dbReference type="InterPro" id="IPR036428">
    <property type="entry name" value="PCD_sf"/>
</dbReference>
<name>A0A9X1LCP5_9GAMM</name>
<keyword evidence="6" id="KW-1185">Reference proteome</keyword>
<reference evidence="5" key="1">
    <citation type="submission" date="2021-10" db="EMBL/GenBank/DDBJ databases">
        <title>Marinomonas pontica sp. nov., isolated from the Black Sea.</title>
        <authorList>
            <person name="Zhao L.-H."/>
            <person name="Xue J.-H."/>
        </authorList>
    </citation>
    <scope>NUCLEOTIDE SEQUENCE</scope>
    <source>
        <strain evidence="5">E8</strain>
    </source>
</reference>
<dbReference type="PANTHER" id="PTHR12599:SF0">
    <property type="entry name" value="PTERIN-4-ALPHA-CARBINOLAMINE DEHYDRATASE"/>
    <property type="match status" value="1"/>
</dbReference>
<evidence type="ECO:0000313" key="6">
    <source>
        <dbReference type="Proteomes" id="UP001139095"/>
    </source>
</evidence>
<dbReference type="GO" id="GO:0008124">
    <property type="term" value="F:4-alpha-hydroxytetrahydrobiopterin dehydratase activity"/>
    <property type="evidence" value="ECO:0007669"/>
    <property type="project" value="UniProtKB-UniRule"/>
</dbReference>
<evidence type="ECO:0000313" key="5">
    <source>
        <dbReference type="EMBL" id="MCB5162299.1"/>
    </source>
</evidence>
<organism evidence="5 6">
    <name type="scientific">Marinomonas algarum</name>
    <dbReference type="NCBI Taxonomy" id="2883105"/>
    <lineage>
        <taxon>Bacteria</taxon>
        <taxon>Pseudomonadati</taxon>
        <taxon>Pseudomonadota</taxon>
        <taxon>Gammaproteobacteria</taxon>
        <taxon>Oceanospirillales</taxon>
        <taxon>Oceanospirillaceae</taxon>
        <taxon>Marinomonas</taxon>
    </lineage>
</organism>
<dbReference type="SUPFAM" id="SSF55248">
    <property type="entry name" value="PCD-like"/>
    <property type="match status" value="1"/>
</dbReference>
<comment type="similarity">
    <text evidence="2 4">Belongs to the pterin-4-alpha-carbinolamine dehydratase family.</text>
</comment>
<comment type="catalytic activity">
    <reaction evidence="1 4">
        <text>(4aS,6R)-4a-hydroxy-L-erythro-5,6,7,8-tetrahydrobiopterin = (6R)-L-erythro-6,7-dihydrobiopterin + H2O</text>
        <dbReference type="Rhea" id="RHEA:11920"/>
        <dbReference type="ChEBI" id="CHEBI:15377"/>
        <dbReference type="ChEBI" id="CHEBI:15642"/>
        <dbReference type="ChEBI" id="CHEBI:43120"/>
        <dbReference type="EC" id="4.2.1.96"/>
    </reaction>
</comment>
<comment type="caution">
    <text evidence="5">The sequence shown here is derived from an EMBL/GenBank/DDBJ whole genome shotgun (WGS) entry which is preliminary data.</text>
</comment>
<dbReference type="AlphaFoldDB" id="A0A9X1LCP5"/>
<dbReference type="HAMAP" id="MF_00434">
    <property type="entry name" value="Pterin_4_alpha"/>
    <property type="match status" value="1"/>
</dbReference>
<dbReference type="EC" id="4.2.1.96" evidence="4"/>
<dbReference type="EMBL" id="JAJATW010000014">
    <property type="protein sequence ID" value="MCB5162299.1"/>
    <property type="molecule type" value="Genomic_DNA"/>
</dbReference>
<dbReference type="Gene3D" id="3.30.1360.20">
    <property type="entry name" value="Transcriptional coactivator/pterin dehydratase"/>
    <property type="match status" value="1"/>
</dbReference>
<dbReference type="PANTHER" id="PTHR12599">
    <property type="entry name" value="PTERIN-4-ALPHA-CARBINOLAMINE DEHYDRATASE"/>
    <property type="match status" value="1"/>
</dbReference>
<protein>
    <recommendedName>
        <fullName evidence="4">Putative pterin-4-alpha-carbinolamine dehydratase</fullName>
        <shortName evidence="4">PHS</shortName>
        <ecNumber evidence="4">4.2.1.96</ecNumber>
    </recommendedName>
    <alternativeName>
        <fullName evidence="4">4-alpha-hydroxy-tetrahydropterin dehydratase</fullName>
    </alternativeName>
    <alternativeName>
        <fullName evidence="4">Pterin carbinolamine dehydratase</fullName>
        <shortName evidence="4">PCD</shortName>
    </alternativeName>
</protein>
<dbReference type="CDD" id="cd00914">
    <property type="entry name" value="PCD_DCoH_subfamily_b"/>
    <property type="match status" value="1"/>
</dbReference>